<reference evidence="8" key="1">
    <citation type="submission" date="2020-04" db="EMBL/GenBank/DDBJ databases">
        <authorList>
            <person name="Alioto T."/>
            <person name="Alioto T."/>
            <person name="Gomez Garrido J."/>
        </authorList>
    </citation>
    <scope>NUCLEOTIDE SEQUENCE</scope>
    <source>
        <strain evidence="8">A484AB</strain>
    </source>
</reference>
<accession>A0A6S7IIP7</accession>
<evidence type="ECO:0000256" key="4">
    <source>
        <dbReference type="ARBA" id="ARBA00022833"/>
    </source>
</evidence>
<dbReference type="PROSITE" id="PS51864">
    <property type="entry name" value="ASTACIN"/>
    <property type="match status" value="1"/>
</dbReference>
<organism evidence="8 9">
    <name type="scientific">Paramuricea clavata</name>
    <name type="common">Red gorgonian</name>
    <name type="synonym">Violescent sea-whip</name>
    <dbReference type="NCBI Taxonomy" id="317549"/>
    <lineage>
        <taxon>Eukaryota</taxon>
        <taxon>Metazoa</taxon>
        <taxon>Cnidaria</taxon>
        <taxon>Anthozoa</taxon>
        <taxon>Octocorallia</taxon>
        <taxon>Malacalcyonacea</taxon>
        <taxon>Plexauridae</taxon>
        <taxon>Paramuricea</taxon>
    </lineage>
</organism>
<feature type="binding site" evidence="6">
    <location>
        <position position="134"/>
    </location>
    <ligand>
        <name>Zn(2+)</name>
        <dbReference type="ChEBI" id="CHEBI:29105"/>
        <note>catalytic</note>
    </ligand>
</feature>
<evidence type="ECO:0000256" key="5">
    <source>
        <dbReference type="ARBA" id="ARBA00023049"/>
    </source>
</evidence>
<keyword evidence="1 6" id="KW-0645">Protease</keyword>
<dbReference type="Proteomes" id="UP001152795">
    <property type="component" value="Unassembled WGS sequence"/>
</dbReference>
<evidence type="ECO:0000256" key="1">
    <source>
        <dbReference type="ARBA" id="ARBA00022670"/>
    </source>
</evidence>
<protein>
    <recommendedName>
        <fullName evidence="7">Metalloendopeptidase</fullName>
        <ecNumber evidence="7">3.4.24.-</ecNumber>
    </recommendedName>
</protein>
<dbReference type="GO" id="GO:0008270">
    <property type="term" value="F:zinc ion binding"/>
    <property type="evidence" value="ECO:0007669"/>
    <property type="project" value="UniProtKB-UniRule"/>
</dbReference>
<keyword evidence="4 6" id="KW-0862">Zinc</keyword>
<dbReference type="PANTHER" id="PTHR10127:SF780">
    <property type="entry name" value="METALLOENDOPEPTIDASE"/>
    <property type="match status" value="1"/>
</dbReference>
<dbReference type="CDD" id="cd00057">
    <property type="entry name" value="FA58C"/>
    <property type="match status" value="1"/>
</dbReference>
<dbReference type="InterPro" id="IPR000477">
    <property type="entry name" value="RT_dom"/>
</dbReference>
<dbReference type="SMART" id="SM00231">
    <property type="entry name" value="FA58C"/>
    <property type="match status" value="1"/>
</dbReference>
<keyword evidence="9" id="KW-1185">Reference proteome</keyword>
<dbReference type="SUPFAM" id="SSF55486">
    <property type="entry name" value="Metalloproteases ('zincins'), catalytic domain"/>
    <property type="match status" value="1"/>
</dbReference>
<comment type="caution">
    <text evidence="8">The sequence shown here is derived from an EMBL/GenBank/DDBJ whole genome shotgun (WGS) entry which is preliminary data.</text>
</comment>
<dbReference type="PRINTS" id="PR00480">
    <property type="entry name" value="ASTACIN"/>
</dbReference>
<comment type="caution">
    <text evidence="6">Lacks conserved residue(s) required for the propagation of feature annotation.</text>
</comment>
<evidence type="ECO:0000313" key="8">
    <source>
        <dbReference type="EMBL" id="CAB4016839.1"/>
    </source>
</evidence>
<dbReference type="InterPro" id="IPR024079">
    <property type="entry name" value="MetalloPept_cat_dom_sf"/>
</dbReference>
<dbReference type="Gene3D" id="2.60.120.260">
    <property type="entry name" value="Galactose-binding domain-like"/>
    <property type="match status" value="1"/>
</dbReference>
<name>A0A6S7IIP7_PARCT</name>
<dbReference type="PANTHER" id="PTHR10127">
    <property type="entry name" value="DISCOIDIN, CUB, EGF, LAMININ , AND ZINC METALLOPROTEASE DOMAIN CONTAINING"/>
    <property type="match status" value="1"/>
</dbReference>
<evidence type="ECO:0000256" key="3">
    <source>
        <dbReference type="ARBA" id="ARBA00022801"/>
    </source>
</evidence>
<dbReference type="Pfam" id="PF01400">
    <property type="entry name" value="Astacin"/>
    <property type="match status" value="1"/>
</dbReference>
<dbReference type="InterPro" id="IPR008979">
    <property type="entry name" value="Galactose-bd-like_sf"/>
</dbReference>
<dbReference type="InterPro" id="IPR006026">
    <property type="entry name" value="Peptidase_Metallo"/>
</dbReference>
<dbReference type="InterPro" id="IPR000421">
    <property type="entry name" value="FA58C"/>
</dbReference>
<sequence>MEVDIIYLDLSKAFDKVPHSLLLLKLNSYGISGSLLSWFSSYLTDRYQRVVLDGVYSDWLPITSGVPQGSILGPLLFLVYVNDLPSYINSQSTIALCYSYVGKQSGRQVISLGSRCESVGIALHEMLHALGFFHTSSRTDRDFYVIVYDKNIATGMAHNFHKYSHGQIDHLNSPYDITSIMHLPRHAFAKSRNLITIQARAGSHIKLGETGKLSPVDKYQINALYKCSSTTTTSSCLIALGLQNRAIPDSSIRASSQYSSLFKASAARLHGLPSMYNMGAWCPKTKTNSWLEIDLGQMVRVTGIATQGRQGMMSDEYTPKYDLKYKKYYYSSWYSYLSTSRAYDGTQSLPGNWDGWSVQYNALSPTFTARYVRLYPKSWKNRPCFRVEIYGCKI</sequence>
<dbReference type="GO" id="GO:0006508">
    <property type="term" value="P:proteolysis"/>
    <property type="evidence" value="ECO:0007669"/>
    <property type="project" value="UniProtKB-KW"/>
</dbReference>
<dbReference type="PROSITE" id="PS50878">
    <property type="entry name" value="RT_POL"/>
    <property type="match status" value="1"/>
</dbReference>
<dbReference type="EMBL" id="CACRXK020009279">
    <property type="protein sequence ID" value="CAB4016839.1"/>
    <property type="molecule type" value="Genomic_DNA"/>
</dbReference>
<dbReference type="SUPFAM" id="SSF49785">
    <property type="entry name" value="Galactose-binding domain-like"/>
    <property type="match status" value="1"/>
</dbReference>
<evidence type="ECO:0000256" key="7">
    <source>
        <dbReference type="RuleBase" id="RU361183"/>
    </source>
</evidence>
<keyword evidence="5 6" id="KW-0482">Metalloprotease</keyword>
<evidence type="ECO:0000256" key="6">
    <source>
        <dbReference type="PROSITE-ProRule" id="PRU01211"/>
    </source>
</evidence>
<evidence type="ECO:0000313" key="9">
    <source>
        <dbReference type="Proteomes" id="UP001152795"/>
    </source>
</evidence>
<dbReference type="Gene3D" id="3.40.390.10">
    <property type="entry name" value="Collagenase (Catalytic Domain)"/>
    <property type="match status" value="1"/>
</dbReference>
<dbReference type="EC" id="3.4.24.-" evidence="7"/>
<dbReference type="PROSITE" id="PS01285">
    <property type="entry name" value="FA58C_1"/>
    <property type="match status" value="1"/>
</dbReference>
<dbReference type="GO" id="GO:0004222">
    <property type="term" value="F:metalloendopeptidase activity"/>
    <property type="evidence" value="ECO:0007669"/>
    <property type="project" value="UniProtKB-UniRule"/>
</dbReference>
<dbReference type="AlphaFoldDB" id="A0A6S7IIP7"/>
<dbReference type="SMART" id="SM00235">
    <property type="entry name" value="ZnMc"/>
    <property type="match status" value="1"/>
</dbReference>
<proteinExistence type="predicted"/>
<feature type="binding site" evidence="6">
    <location>
        <position position="124"/>
    </location>
    <ligand>
        <name>Zn(2+)</name>
        <dbReference type="ChEBI" id="CHEBI:29105"/>
        <note>catalytic</note>
    </ligand>
</feature>
<keyword evidence="2 6" id="KW-0479">Metal-binding</keyword>
<dbReference type="Pfam" id="PF00754">
    <property type="entry name" value="F5_F8_type_C"/>
    <property type="match status" value="1"/>
</dbReference>
<feature type="active site" evidence="6">
    <location>
        <position position="125"/>
    </location>
</feature>
<feature type="binding site" evidence="6">
    <location>
        <position position="128"/>
    </location>
    <ligand>
        <name>Zn(2+)</name>
        <dbReference type="ChEBI" id="CHEBI:29105"/>
        <note>catalytic</note>
    </ligand>
</feature>
<dbReference type="PROSITE" id="PS50022">
    <property type="entry name" value="FA58C_3"/>
    <property type="match status" value="1"/>
</dbReference>
<evidence type="ECO:0000256" key="2">
    <source>
        <dbReference type="ARBA" id="ARBA00022723"/>
    </source>
</evidence>
<dbReference type="InterPro" id="IPR001506">
    <property type="entry name" value="Peptidase_M12A"/>
</dbReference>
<gene>
    <name evidence="8" type="ORF">PACLA_8A061823</name>
</gene>
<comment type="cofactor">
    <cofactor evidence="6 7">
        <name>Zn(2+)</name>
        <dbReference type="ChEBI" id="CHEBI:29105"/>
    </cofactor>
    <text evidence="6 7">Binds 1 zinc ion per subunit.</text>
</comment>
<keyword evidence="3 6" id="KW-0378">Hydrolase</keyword>
<dbReference type="OrthoDB" id="291007at2759"/>